<dbReference type="Proteomes" id="UP001597024">
    <property type="component" value="Unassembled WGS sequence"/>
</dbReference>
<keyword evidence="1" id="KW-0812">Transmembrane</keyword>
<feature type="transmembrane region" description="Helical" evidence="1">
    <location>
        <begin position="6"/>
        <end position="23"/>
    </location>
</feature>
<keyword evidence="1" id="KW-0472">Membrane</keyword>
<dbReference type="EMBL" id="JBHTHX010000513">
    <property type="protein sequence ID" value="MFD0886089.1"/>
    <property type="molecule type" value="Genomic_DNA"/>
</dbReference>
<gene>
    <name evidence="2" type="ORF">ACFQ08_16200</name>
</gene>
<evidence type="ECO:0000313" key="3">
    <source>
        <dbReference type="Proteomes" id="UP001597024"/>
    </source>
</evidence>
<keyword evidence="1" id="KW-1133">Transmembrane helix</keyword>
<name>A0ABW3DSX9_9ACTN</name>
<organism evidence="2 3">
    <name type="scientific">Streptosporangium algeriense</name>
    <dbReference type="NCBI Taxonomy" id="1682748"/>
    <lineage>
        <taxon>Bacteria</taxon>
        <taxon>Bacillati</taxon>
        <taxon>Actinomycetota</taxon>
        <taxon>Actinomycetes</taxon>
        <taxon>Streptosporangiales</taxon>
        <taxon>Streptosporangiaceae</taxon>
        <taxon>Streptosporangium</taxon>
    </lineage>
</organism>
<proteinExistence type="predicted"/>
<evidence type="ECO:0000313" key="2">
    <source>
        <dbReference type="EMBL" id="MFD0886089.1"/>
    </source>
</evidence>
<protein>
    <recommendedName>
        <fullName evidence="4">Gram-positive cocci surface proteins LPxTG domain-containing protein</fullName>
    </recommendedName>
</protein>
<sequence length="42" mass="4263">MRGAGLVGVGVTLAVGGGLFFAVRRRNQGDTRDGSAKDEVTA</sequence>
<evidence type="ECO:0008006" key="4">
    <source>
        <dbReference type="Google" id="ProtNLM"/>
    </source>
</evidence>
<comment type="caution">
    <text evidence="2">The sequence shown here is derived from an EMBL/GenBank/DDBJ whole genome shotgun (WGS) entry which is preliminary data.</text>
</comment>
<reference evidence="3" key="1">
    <citation type="journal article" date="2019" name="Int. J. Syst. Evol. Microbiol.">
        <title>The Global Catalogue of Microorganisms (GCM) 10K type strain sequencing project: providing services to taxonomists for standard genome sequencing and annotation.</title>
        <authorList>
            <consortium name="The Broad Institute Genomics Platform"/>
            <consortium name="The Broad Institute Genome Sequencing Center for Infectious Disease"/>
            <person name="Wu L."/>
            <person name="Ma J."/>
        </authorList>
    </citation>
    <scope>NUCLEOTIDE SEQUENCE [LARGE SCALE GENOMIC DNA]</scope>
    <source>
        <strain evidence="3">CCUG 62974</strain>
    </source>
</reference>
<accession>A0ABW3DSX9</accession>
<keyword evidence="3" id="KW-1185">Reference proteome</keyword>
<evidence type="ECO:0000256" key="1">
    <source>
        <dbReference type="SAM" id="Phobius"/>
    </source>
</evidence>